<keyword evidence="1" id="KW-0175">Coiled coil</keyword>
<name>A0A2N9EWD2_FAGSY</name>
<evidence type="ECO:0000313" key="3">
    <source>
        <dbReference type="EMBL" id="SPC78904.1"/>
    </source>
</evidence>
<proteinExistence type="predicted"/>
<reference evidence="3" key="1">
    <citation type="submission" date="2018-02" db="EMBL/GenBank/DDBJ databases">
        <authorList>
            <person name="Cohen D.B."/>
            <person name="Kent A.D."/>
        </authorList>
    </citation>
    <scope>NUCLEOTIDE SEQUENCE</scope>
</reference>
<accession>A0A2N9EWD2</accession>
<organism evidence="3">
    <name type="scientific">Fagus sylvatica</name>
    <name type="common">Beechnut</name>
    <dbReference type="NCBI Taxonomy" id="28930"/>
    <lineage>
        <taxon>Eukaryota</taxon>
        <taxon>Viridiplantae</taxon>
        <taxon>Streptophyta</taxon>
        <taxon>Embryophyta</taxon>
        <taxon>Tracheophyta</taxon>
        <taxon>Spermatophyta</taxon>
        <taxon>Magnoliopsida</taxon>
        <taxon>eudicotyledons</taxon>
        <taxon>Gunneridae</taxon>
        <taxon>Pentapetalae</taxon>
        <taxon>rosids</taxon>
        <taxon>fabids</taxon>
        <taxon>Fagales</taxon>
        <taxon>Fagaceae</taxon>
        <taxon>Fagus</taxon>
    </lineage>
</organism>
<dbReference type="AlphaFoldDB" id="A0A2N9EWD2"/>
<dbReference type="EMBL" id="OIVN01000357">
    <property type="protein sequence ID" value="SPC78904.1"/>
    <property type="molecule type" value="Genomic_DNA"/>
</dbReference>
<evidence type="ECO:0000256" key="1">
    <source>
        <dbReference type="SAM" id="Coils"/>
    </source>
</evidence>
<feature type="coiled-coil region" evidence="1">
    <location>
        <begin position="310"/>
        <end position="372"/>
    </location>
</feature>
<feature type="region of interest" description="Disordered" evidence="2">
    <location>
        <begin position="377"/>
        <end position="399"/>
    </location>
</feature>
<feature type="compositionally biased region" description="Pro residues" evidence="2">
    <location>
        <begin position="377"/>
        <end position="391"/>
    </location>
</feature>
<evidence type="ECO:0000256" key="2">
    <source>
        <dbReference type="SAM" id="MobiDB-lite"/>
    </source>
</evidence>
<sequence length="410" mass="45785">MGKRKNMESGGKLSRYANTPEAMAVFRHLYEKGVRFPMDPLLVDFLNYFSLAPTQVNLNVFRIVMDTVELNRRLGLELSMYDIVRTYILHNNTKTDAFSLCPRDVNYTLVNDLPDTNRGFDEDFLIVSGEWHLLGRKCPTKEGDSRRRQLLQESNKNQQPLPGLGRVKLCTERFWAVALCSIATPLRGVHVLLLELQEPAPQLGSRGHFRECAELLSIGSEERELEQKGFAGPSRPAPTTPPSPLALKVPGADHHFTQLAVRLPLDMGEWKKSSDDELINNLRRVLLIGVQASLELEDCFRADKEHLAHANSLATRYQDAKKKAAEAKKLADAVDAKKVEAEESLQAALESLTKAEERIQALELEFEQAKRAAYEPPFLPFPGARPPPPPEAGTNVVDLKDAEVTSVSAA</sequence>
<protein>
    <submittedName>
        <fullName evidence="3">Uncharacterized protein</fullName>
    </submittedName>
</protein>
<gene>
    <name evidence="3" type="ORF">FSB_LOCUS6786</name>
</gene>